<gene>
    <name evidence="5" type="ORF">PTTW11_03468</name>
</gene>
<dbReference type="InterPro" id="IPR036279">
    <property type="entry name" value="5-3_exonuclease_C_sf"/>
</dbReference>
<dbReference type="InterPro" id="IPR029060">
    <property type="entry name" value="PIN-like_dom_sf"/>
</dbReference>
<dbReference type="PRINTS" id="PR00853">
    <property type="entry name" value="XPGRADSUPER"/>
</dbReference>
<feature type="region of interest" description="Disordered" evidence="3">
    <location>
        <begin position="651"/>
        <end position="736"/>
    </location>
</feature>
<dbReference type="GO" id="GO:0006281">
    <property type="term" value="P:DNA repair"/>
    <property type="evidence" value="ECO:0007669"/>
    <property type="project" value="UniProtKB-ARBA"/>
</dbReference>
<dbReference type="GO" id="GO:0008821">
    <property type="term" value="F:crossover junction DNA endonuclease activity"/>
    <property type="evidence" value="ECO:0007669"/>
    <property type="project" value="InterPro"/>
</dbReference>
<dbReference type="InterPro" id="IPR037316">
    <property type="entry name" value="Yen1_H3TH"/>
</dbReference>
<feature type="domain" description="XPG-I" evidence="4">
    <location>
        <begin position="120"/>
        <end position="189"/>
    </location>
</feature>
<evidence type="ECO:0000256" key="3">
    <source>
        <dbReference type="SAM" id="MobiDB-lite"/>
    </source>
</evidence>
<dbReference type="AlphaFoldDB" id="A0A6S6VDX3"/>
<dbReference type="SUPFAM" id="SSF88723">
    <property type="entry name" value="PIN domain-like"/>
    <property type="match status" value="1"/>
</dbReference>
<dbReference type="SUPFAM" id="SSF47807">
    <property type="entry name" value="5' to 3' exonuclease, C-terminal subdomain"/>
    <property type="match status" value="1"/>
</dbReference>
<dbReference type="Gene3D" id="3.40.50.1010">
    <property type="entry name" value="5'-nuclease"/>
    <property type="match status" value="1"/>
</dbReference>
<feature type="region of interest" description="Disordered" evidence="3">
    <location>
        <begin position="751"/>
        <end position="790"/>
    </location>
</feature>
<organism evidence="5 6">
    <name type="scientific">Pyrenophora teres f. teres</name>
    <dbReference type="NCBI Taxonomy" id="97479"/>
    <lineage>
        <taxon>Eukaryota</taxon>
        <taxon>Fungi</taxon>
        <taxon>Dikarya</taxon>
        <taxon>Ascomycota</taxon>
        <taxon>Pezizomycotina</taxon>
        <taxon>Dothideomycetes</taxon>
        <taxon>Pleosporomycetidae</taxon>
        <taxon>Pleosporales</taxon>
        <taxon>Pleosporineae</taxon>
        <taxon>Pleosporaceae</taxon>
        <taxon>Pyrenophora</taxon>
    </lineage>
</organism>
<protein>
    <submittedName>
        <fullName evidence="5">XPG-I multi-domain protein</fullName>
    </submittedName>
</protein>
<dbReference type="SMART" id="SM00726">
    <property type="entry name" value="UIM"/>
    <property type="match status" value="1"/>
</dbReference>
<feature type="compositionally biased region" description="Low complexity" evidence="3">
    <location>
        <begin position="481"/>
        <end position="492"/>
    </location>
</feature>
<proteinExistence type="predicted"/>
<dbReference type="Pfam" id="PF00867">
    <property type="entry name" value="XPG_I"/>
    <property type="match status" value="1"/>
</dbReference>
<dbReference type="InterPro" id="IPR006085">
    <property type="entry name" value="XPG_DNA_repair_N"/>
</dbReference>
<dbReference type="PANTHER" id="PTHR11081">
    <property type="entry name" value="FLAP ENDONUCLEASE FAMILY MEMBER"/>
    <property type="match status" value="1"/>
</dbReference>
<evidence type="ECO:0000313" key="5">
    <source>
        <dbReference type="EMBL" id="CAE7022679.1"/>
    </source>
</evidence>
<feature type="region of interest" description="Disordered" evidence="3">
    <location>
        <begin position="539"/>
        <end position="561"/>
    </location>
</feature>
<evidence type="ECO:0000256" key="2">
    <source>
        <dbReference type="ARBA" id="ARBA00022801"/>
    </source>
</evidence>
<dbReference type="PROSITE" id="PS50330">
    <property type="entry name" value="UIM"/>
    <property type="match status" value="1"/>
</dbReference>
<reference evidence="5" key="1">
    <citation type="submission" date="2021-02" db="EMBL/GenBank/DDBJ databases">
        <authorList>
            <person name="Syme A R."/>
            <person name="Syme A R."/>
            <person name="Moolhuijzen P."/>
        </authorList>
    </citation>
    <scope>NUCLEOTIDE SEQUENCE</scope>
    <source>
        <strain evidence="5">W1-1</strain>
    </source>
</reference>
<dbReference type="InterPro" id="IPR006086">
    <property type="entry name" value="XPG-I_dom"/>
</dbReference>
<sequence>MGIPALWDTIKKYEECVPLAELAEAHHRSHGKPLRIAVDEADWRFNNLTPQQVYKIREKSNQHAFQGIEKAMFYRICRLLTLNIQLVFVFDGPGRPWKRGKRGQGKIDYEERRLLQSVLTCLGIPYHEAPGEAEAECARLQILDIVDAVWSQDSDALMFGCTFLLNDWRVAKEDGNEDRSKENTKKSGKYARVIRTHELRELHGLDREGMVLFAMLVGGDYDTKGLPGCGPSMGMQAVKHGLGRSLCACRNQRDCSLWRLELATFLETAYRGRSIPIPPTYPDYKTLHKYNYPKVNTDQDLLDRSRLKLDYTRPIQELELLEITSKRFNIWGRLYMNWVAPVLLMRYLVARDPSQSKEVVHDIRIIKRRVPKKEEPTPTRIFERKLTFSPFGVSDLSRTDFEGDYLGYWNGDKEALFDPEYRVECEIPEYWLRKVLPRDVFEPSTPVPTQVPKRKRQVDHNEEGTASANVTKRRHLTNEGSHVSSSARSRISTTPVLPSPRPAMSVLVSQRSATPPISQNTPMSKATKELLSMIEFSESEDEEFGLPQTTRPTKSSLEASRTSHIVDLTSPGSTTDREHSILRDGTYVDRRDEEDEELQRALRLSMQDQVRGPIPPANRGGYDDIFAMREAGRNAQGHSVPAWSLDETNVLSASTTPQPSIRQVSRTSTQRPTGLPRGTHANSISLNPVEVPAWSLASPSAHGPMTSATLPRKPTTANGDNTNADVPSSSQPTLSEMRAARLQRFETFSVVATQETNKPQPSPLAAGTSKRSTSPYKVPAGRECIDLTGD</sequence>
<dbReference type="Pfam" id="PF00752">
    <property type="entry name" value="XPG_N"/>
    <property type="match status" value="1"/>
</dbReference>
<name>A0A6S6VDX3_9PLEO</name>
<dbReference type="Proteomes" id="UP000472372">
    <property type="component" value="Chromosome 3"/>
</dbReference>
<evidence type="ECO:0000259" key="4">
    <source>
        <dbReference type="SMART" id="SM00484"/>
    </source>
</evidence>
<dbReference type="CDD" id="cd09870">
    <property type="entry name" value="PIN_YEN1"/>
    <property type="match status" value="1"/>
</dbReference>
<feature type="compositionally biased region" description="Polar residues" evidence="3">
    <location>
        <begin position="715"/>
        <end position="734"/>
    </location>
</feature>
<feature type="compositionally biased region" description="Polar residues" evidence="3">
    <location>
        <begin position="547"/>
        <end position="561"/>
    </location>
</feature>
<dbReference type="GO" id="GO:0017108">
    <property type="term" value="F:5'-flap endonuclease activity"/>
    <property type="evidence" value="ECO:0007669"/>
    <property type="project" value="TreeGrafter"/>
</dbReference>
<keyword evidence="2" id="KW-0378">Hydrolase</keyword>
<keyword evidence="1" id="KW-0540">Nuclease</keyword>
<dbReference type="Gene3D" id="1.10.150.20">
    <property type="entry name" value="5' to 3' exonuclease, C-terminal subdomain"/>
    <property type="match status" value="1"/>
</dbReference>
<dbReference type="PANTHER" id="PTHR11081:SF62">
    <property type="entry name" value="XPG-I DOMAIN-CONTAINING PROTEIN"/>
    <property type="match status" value="1"/>
</dbReference>
<evidence type="ECO:0000313" key="6">
    <source>
        <dbReference type="Proteomes" id="UP000472372"/>
    </source>
</evidence>
<dbReference type="InterPro" id="IPR006084">
    <property type="entry name" value="XPG/Rad2"/>
</dbReference>
<accession>A0A6S6VDX3</accession>
<dbReference type="EMBL" id="HG992979">
    <property type="protein sequence ID" value="CAE7022679.1"/>
    <property type="molecule type" value="Genomic_DNA"/>
</dbReference>
<evidence type="ECO:0000256" key="1">
    <source>
        <dbReference type="ARBA" id="ARBA00022722"/>
    </source>
</evidence>
<feature type="region of interest" description="Disordered" evidence="3">
    <location>
        <begin position="443"/>
        <end position="501"/>
    </location>
</feature>
<dbReference type="CDD" id="cd09906">
    <property type="entry name" value="H3TH_YEN1"/>
    <property type="match status" value="1"/>
</dbReference>
<feature type="compositionally biased region" description="Polar residues" evidence="3">
    <location>
        <begin position="651"/>
        <end position="672"/>
    </location>
</feature>
<dbReference type="InterPro" id="IPR003903">
    <property type="entry name" value="UIM_dom"/>
</dbReference>
<dbReference type="SMART" id="SM00484">
    <property type="entry name" value="XPGI"/>
    <property type="match status" value="1"/>
</dbReference>